<feature type="compositionally biased region" description="Gly residues" evidence="1">
    <location>
        <begin position="12"/>
        <end position="21"/>
    </location>
</feature>
<sequence length="60" mass="5138">MCGDDAAVGDGASAGSGVGDPGSGGWLSFAAGAADAGAAAGVGRAGGGYGGVVAYPGCCG</sequence>
<evidence type="ECO:0000313" key="3">
    <source>
        <dbReference type="Proteomes" id="UP000269198"/>
    </source>
</evidence>
<keyword evidence="3" id="KW-1185">Reference proteome</keyword>
<evidence type="ECO:0000313" key="2">
    <source>
        <dbReference type="EMBL" id="RNL86080.1"/>
    </source>
</evidence>
<dbReference type="AlphaFoldDB" id="A0A3N0EDY8"/>
<dbReference type="EMBL" id="RJMB01000004">
    <property type="protein sequence ID" value="RNL86080.1"/>
    <property type="molecule type" value="Genomic_DNA"/>
</dbReference>
<proteinExistence type="predicted"/>
<feature type="region of interest" description="Disordered" evidence="1">
    <location>
        <begin position="1"/>
        <end position="21"/>
    </location>
</feature>
<accession>A0A3N0EDY8</accession>
<organism evidence="2 3">
    <name type="scientific">Halostreptopolyspora alba</name>
    <dbReference type="NCBI Taxonomy" id="2487137"/>
    <lineage>
        <taxon>Bacteria</taxon>
        <taxon>Bacillati</taxon>
        <taxon>Actinomycetota</taxon>
        <taxon>Actinomycetes</taxon>
        <taxon>Streptosporangiales</taxon>
        <taxon>Nocardiopsidaceae</taxon>
        <taxon>Halostreptopolyspora</taxon>
    </lineage>
</organism>
<gene>
    <name evidence="2" type="ORF">EFW17_05990</name>
</gene>
<comment type="caution">
    <text evidence="2">The sequence shown here is derived from an EMBL/GenBank/DDBJ whole genome shotgun (WGS) entry which is preliminary data.</text>
</comment>
<protein>
    <submittedName>
        <fullName evidence="2">Uncharacterized protein</fullName>
    </submittedName>
</protein>
<name>A0A3N0EDY8_9ACTN</name>
<evidence type="ECO:0000256" key="1">
    <source>
        <dbReference type="SAM" id="MobiDB-lite"/>
    </source>
</evidence>
<feature type="compositionally biased region" description="Low complexity" evidence="1">
    <location>
        <begin position="1"/>
        <end position="11"/>
    </location>
</feature>
<dbReference type="Proteomes" id="UP000269198">
    <property type="component" value="Unassembled WGS sequence"/>
</dbReference>
<reference evidence="2 3" key="1">
    <citation type="submission" date="2018-11" db="EMBL/GenBank/DDBJ databases">
        <title>The genome draft of YIM 96095.</title>
        <authorList>
            <person name="Tang S.-K."/>
            <person name="Chunyu W.-X."/>
            <person name="Feng Y.-Z."/>
        </authorList>
    </citation>
    <scope>NUCLEOTIDE SEQUENCE [LARGE SCALE GENOMIC DNA]</scope>
    <source>
        <strain evidence="2 3">YIM 96095</strain>
    </source>
</reference>